<feature type="signal peptide" evidence="1">
    <location>
        <begin position="1"/>
        <end position="20"/>
    </location>
</feature>
<name>A0A2H1FZC9_ZYMTR</name>
<proteinExistence type="predicted"/>
<gene>
    <name evidence="2" type="ORF">ZT1E4_G3293</name>
</gene>
<reference evidence="3" key="1">
    <citation type="submission" date="2017-05" db="EMBL/GenBank/DDBJ databases">
        <authorList>
            <person name="Song R."/>
            <person name="Chenine A.L."/>
            <person name="Ruprecht R.M."/>
        </authorList>
    </citation>
    <scope>NUCLEOTIDE SEQUENCE [LARGE SCALE GENOMIC DNA]</scope>
</reference>
<sequence length="435" mass="48999">MEVLAIILALLGILIAPVLSCPDQYSPNYTHTEPGHHLTRRWYGVKALHPPMIAQKPYYYPWPATCGYPNALQPVRYCFLDKWSADNLEDVLNVAISYWGEAMRVSALKIILDPGARGNKHNYCGTEGVATDALVISDETKPGDDEWNGGPNCVTASTVGYKYTPRNQYPSPHRHYMKVCAYQPQYPYGTAELASRDIAHELGTDTDEYSPPHNIKRFTNSTFHFYPGHVIGLQHEHQRPDRDLYIKFNCRYLQGYDEAKYAADIDAEALFEQDADDSDDELSLSQKMALVCHDEYYAISYFPNAREYISYNPSTSLKESHQIAQNNQHSTSFDYSSIMIYDSDLCVKTRNVNKNVLVRRDNGGEVWMGGGVGADPAKTKVSRGDVARVAMLYESGTEENREAQRGVGWQTATEVKIRGVVVGVKEGSLRPRNEL</sequence>
<feature type="chain" id="PRO_5013641677" description="Peptidase M12A domain-containing protein" evidence="1">
    <location>
        <begin position="21"/>
        <end position="435"/>
    </location>
</feature>
<evidence type="ECO:0000313" key="2">
    <source>
        <dbReference type="EMBL" id="SMR46675.1"/>
    </source>
</evidence>
<dbReference type="InterPro" id="IPR024079">
    <property type="entry name" value="MetalloPept_cat_dom_sf"/>
</dbReference>
<accession>A0A2H1FZC9</accession>
<dbReference type="Proteomes" id="UP000245764">
    <property type="component" value="Chromosome 2"/>
</dbReference>
<dbReference type="AlphaFoldDB" id="A0A2H1FZC9"/>
<dbReference type="EMBL" id="LT854254">
    <property type="protein sequence ID" value="SMR46675.1"/>
    <property type="molecule type" value="Genomic_DNA"/>
</dbReference>
<dbReference type="SUPFAM" id="SSF55486">
    <property type="entry name" value="Metalloproteases ('zincins'), catalytic domain"/>
    <property type="match status" value="1"/>
</dbReference>
<dbReference type="GO" id="GO:0008237">
    <property type="term" value="F:metallopeptidase activity"/>
    <property type="evidence" value="ECO:0007669"/>
    <property type="project" value="InterPro"/>
</dbReference>
<dbReference type="Gene3D" id="3.40.390.10">
    <property type="entry name" value="Collagenase (Catalytic Domain)"/>
    <property type="match status" value="1"/>
</dbReference>
<protein>
    <recommendedName>
        <fullName evidence="4">Peptidase M12A domain-containing protein</fullName>
    </recommendedName>
</protein>
<evidence type="ECO:0008006" key="4">
    <source>
        <dbReference type="Google" id="ProtNLM"/>
    </source>
</evidence>
<keyword evidence="1" id="KW-0732">Signal</keyword>
<evidence type="ECO:0000313" key="3">
    <source>
        <dbReference type="Proteomes" id="UP000245764"/>
    </source>
</evidence>
<evidence type="ECO:0000256" key="1">
    <source>
        <dbReference type="SAM" id="SignalP"/>
    </source>
</evidence>
<organism evidence="2 3">
    <name type="scientific">Zymoseptoria tritici ST99CH_1E4</name>
    <dbReference type="NCBI Taxonomy" id="1276532"/>
    <lineage>
        <taxon>Eukaryota</taxon>
        <taxon>Fungi</taxon>
        <taxon>Dikarya</taxon>
        <taxon>Ascomycota</taxon>
        <taxon>Pezizomycotina</taxon>
        <taxon>Dothideomycetes</taxon>
        <taxon>Dothideomycetidae</taxon>
        <taxon>Mycosphaerellales</taxon>
        <taxon>Mycosphaerellaceae</taxon>
        <taxon>Zymoseptoria</taxon>
    </lineage>
</organism>